<dbReference type="AlphaFoldDB" id="R4X6Z3"/>
<organism evidence="2 3">
    <name type="scientific">Taphrina deformans (strain PYCC 5710 / ATCC 11124 / CBS 356.35 / IMI 108563 / JCM 9778 / NBRC 8474)</name>
    <name type="common">Peach leaf curl fungus</name>
    <name type="synonym">Lalaria deformans</name>
    <dbReference type="NCBI Taxonomy" id="1097556"/>
    <lineage>
        <taxon>Eukaryota</taxon>
        <taxon>Fungi</taxon>
        <taxon>Dikarya</taxon>
        <taxon>Ascomycota</taxon>
        <taxon>Taphrinomycotina</taxon>
        <taxon>Taphrinomycetes</taxon>
        <taxon>Taphrinales</taxon>
        <taxon>Taphrinaceae</taxon>
        <taxon>Taphrina</taxon>
    </lineage>
</organism>
<reference evidence="2 3" key="1">
    <citation type="journal article" date="2013" name="MBio">
        <title>Genome sequencing of the plant pathogen Taphrina deformans, the causal agent of peach leaf curl.</title>
        <authorList>
            <person name="Cisse O.H."/>
            <person name="Almeida J.M.G.C.F."/>
            <person name="Fonseca A."/>
            <person name="Kumar A.A."/>
            <person name="Salojaervi J."/>
            <person name="Overmyer K."/>
            <person name="Hauser P.M."/>
            <person name="Pagni M."/>
        </authorList>
    </citation>
    <scope>NUCLEOTIDE SEQUENCE [LARGE SCALE GENOMIC DNA]</scope>
    <source>
        <strain evidence="3">PYCC 5710 / ATCC 11124 / CBS 356.35 / IMI 108563 / JCM 9778 / NBRC 8474</strain>
    </source>
</reference>
<dbReference type="OrthoDB" id="10664788at2759"/>
<feature type="compositionally biased region" description="Basic and acidic residues" evidence="1">
    <location>
        <begin position="79"/>
        <end position="89"/>
    </location>
</feature>
<evidence type="ECO:0000313" key="3">
    <source>
        <dbReference type="Proteomes" id="UP000013776"/>
    </source>
</evidence>
<accession>R4X6Z3</accession>
<evidence type="ECO:0000313" key="2">
    <source>
        <dbReference type="EMBL" id="CCG81001.1"/>
    </source>
</evidence>
<dbReference type="EMBL" id="CAHR02000022">
    <property type="protein sequence ID" value="CCG81001.1"/>
    <property type="molecule type" value="Genomic_DNA"/>
</dbReference>
<feature type="compositionally biased region" description="Polar residues" evidence="1">
    <location>
        <begin position="209"/>
        <end position="240"/>
    </location>
</feature>
<protein>
    <submittedName>
        <fullName evidence="2">Uncharacterized protein</fullName>
    </submittedName>
</protein>
<evidence type="ECO:0000256" key="1">
    <source>
        <dbReference type="SAM" id="MobiDB-lite"/>
    </source>
</evidence>
<feature type="region of interest" description="Disordered" evidence="1">
    <location>
        <begin position="348"/>
        <end position="401"/>
    </location>
</feature>
<name>R4X6Z3_TAPDE</name>
<dbReference type="VEuPathDB" id="FungiDB:TAPDE_000677"/>
<feature type="region of interest" description="Disordered" evidence="1">
    <location>
        <begin position="79"/>
        <end position="103"/>
    </location>
</feature>
<proteinExistence type="predicted"/>
<comment type="caution">
    <text evidence="2">The sequence shown here is derived from an EMBL/GenBank/DDBJ whole genome shotgun (WGS) entry which is preliminary data.</text>
</comment>
<sequence length="421" mass="46423">MAEDAALVPSAEKAIFLLTTPPKSLFHDSHKSVQIQRVVHRSETTLDLRIKPIFNLEYHKLFATRVIELEDDDAKIAEFHPSKAHHDEPEPQPMDGRTRRRRARSIDHRGGEYGGKISSSSAVHGFCDVTVVGSEREGIFLFQCADGQALHWQRRRVGPVPEWVLLKSGQSSIDSTRPPKARTSYEFGKAPRQTHDPPESPLEPPPTTIGRTATSSSLASQYTTHFNNESQLSGLTNSPQVDERDIPISKDAGRARSGTEEEDEDEEEEVPYTTLCPLPVPHLTVVLSEGGQGPRQRHSMHDITRTNHEIYRVLLCALWITWSSSDILSSAAAPAEGEATHRHLQMDVGEGTGVGHDRSSLPIADRGSKVGQSRGSDDRSVVKTRDLRSNSDPEVVRNKAKKRGGFRRVLGRLCGGGGKAA</sequence>
<keyword evidence="3" id="KW-1185">Reference proteome</keyword>
<feature type="region of interest" description="Disordered" evidence="1">
    <location>
        <begin position="171"/>
        <end position="276"/>
    </location>
</feature>
<gene>
    <name evidence="2" type="ORF">TAPDE_000677</name>
</gene>
<feature type="compositionally biased region" description="Acidic residues" evidence="1">
    <location>
        <begin position="260"/>
        <end position="270"/>
    </location>
</feature>
<feature type="compositionally biased region" description="Basic and acidic residues" evidence="1">
    <location>
        <begin position="241"/>
        <end position="259"/>
    </location>
</feature>
<dbReference type="Proteomes" id="UP000013776">
    <property type="component" value="Unassembled WGS sequence"/>
</dbReference>
<feature type="compositionally biased region" description="Basic and acidic residues" evidence="1">
    <location>
        <begin position="375"/>
        <end position="397"/>
    </location>
</feature>